<sequence length="227" mass="24985">MTSAESSRLLRRIGIQVIAKAPVAGLAKTRLIPALGAHGAAALAKKMLVRMLGHCEIAVEDSEHNYQFFVNLWMTPAPDSPSWRDIVIPSCVELHGQCSGDLGERMSFAVRHGLANVDAVLVIGSDCLEIDVEVLHWAASALKEHDACLVPCVDGGYALLGMRHFRPEVFHNISWSSASVADQTRQRLDQCGMSYIERHVVRDIDDAEDLAYLPPEWPEYDARSPDA</sequence>
<dbReference type="PANTHER" id="PTHR36529">
    <property type="entry name" value="SLL1095 PROTEIN"/>
    <property type="match status" value="1"/>
</dbReference>
<evidence type="ECO:0000313" key="1">
    <source>
        <dbReference type="EMBL" id="CAA0094897.1"/>
    </source>
</evidence>
<organism evidence="1 3">
    <name type="scientific">Zhongshania aliphaticivorans</name>
    <dbReference type="NCBI Taxonomy" id="1470434"/>
    <lineage>
        <taxon>Bacteria</taxon>
        <taxon>Pseudomonadati</taxon>
        <taxon>Pseudomonadota</taxon>
        <taxon>Gammaproteobacteria</taxon>
        <taxon>Cellvibrionales</taxon>
        <taxon>Spongiibacteraceae</taxon>
        <taxon>Zhongshania</taxon>
    </lineage>
</organism>
<dbReference type="EMBL" id="CACSIK010000001">
    <property type="protein sequence ID" value="CAA0094897.1"/>
    <property type="molecule type" value="Genomic_DNA"/>
</dbReference>
<proteinExistence type="predicted"/>
<protein>
    <submittedName>
        <fullName evidence="1">2-phospho-L-lactate guanylyltransferase</fullName>
        <ecNumber evidence="1">2.7.7.68</ecNumber>
    </submittedName>
</protein>
<dbReference type="InterPro" id="IPR018641">
    <property type="entry name" value="Trfase_1_rSAM/seldom-assoc"/>
</dbReference>
<dbReference type="OrthoDB" id="9798250at2"/>
<keyword evidence="3" id="KW-1185">Reference proteome</keyword>
<dbReference type="GO" id="GO:0043814">
    <property type="term" value="F:phospholactate guanylyltransferase activity"/>
    <property type="evidence" value="ECO:0007669"/>
    <property type="project" value="UniProtKB-EC"/>
</dbReference>
<dbReference type="Proteomes" id="UP000439591">
    <property type="component" value="Unassembled WGS sequence"/>
</dbReference>
<name>A0A5S9NW58_9GAMM</name>
<reference evidence="3 4" key="1">
    <citation type="submission" date="2019-11" db="EMBL/GenBank/DDBJ databases">
        <authorList>
            <person name="Holert J."/>
        </authorList>
    </citation>
    <scope>NUCLEOTIDE SEQUENCE [LARGE SCALE GENOMIC DNA]</scope>
    <source>
        <strain evidence="2">BC3_2A</strain>
        <strain evidence="1">SB11_1A</strain>
    </source>
</reference>
<dbReference type="AlphaFoldDB" id="A0A5S9NW58"/>
<gene>
    <name evidence="1" type="primary">cofC_2</name>
    <name evidence="1" type="ORF">IHBHHGIJ_02648</name>
    <name evidence="2" type="ORF">KFEGEMFD_02835</name>
</gene>
<evidence type="ECO:0000313" key="2">
    <source>
        <dbReference type="EMBL" id="CAA0112744.1"/>
    </source>
</evidence>
<dbReference type="NCBIfam" id="TIGR04282">
    <property type="entry name" value="glyco_like_cofC"/>
    <property type="match status" value="1"/>
</dbReference>
<dbReference type="PANTHER" id="PTHR36529:SF1">
    <property type="entry name" value="GLYCOSYLTRANSFERASE"/>
    <property type="match status" value="1"/>
</dbReference>
<dbReference type="Pfam" id="PF09837">
    <property type="entry name" value="DUF2064"/>
    <property type="match status" value="1"/>
</dbReference>
<dbReference type="InterPro" id="IPR029044">
    <property type="entry name" value="Nucleotide-diphossugar_trans"/>
</dbReference>
<accession>A0A5S9NW58</accession>
<dbReference type="SUPFAM" id="SSF53448">
    <property type="entry name" value="Nucleotide-diphospho-sugar transferases"/>
    <property type="match status" value="1"/>
</dbReference>
<evidence type="ECO:0000313" key="4">
    <source>
        <dbReference type="Proteomes" id="UP000439591"/>
    </source>
</evidence>
<dbReference type="EMBL" id="CACSIM010000004">
    <property type="protein sequence ID" value="CAA0112744.1"/>
    <property type="molecule type" value="Genomic_DNA"/>
</dbReference>
<evidence type="ECO:0000313" key="3">
    <source>
        <dbReference type="Proteomes" id="UP000435877"/>
    </source>
</evidence>
<dbReference type="Gene3D" id="3.90.550.10">
    <property type="entry name" value="Spore Coat Polysaccharide Biosynthesis Protein SpsA, Chain A"/>
    <property type="match status" value="1"/>
</dbReference>
<dbReference type="EC" id="2.7.7.68" evidence="1"/>
<keyword evidence="1" id="KW-0548">Nucleotidyltransferase</keyword>
<keyword evidence="1" id="KW-0808">Transferase</keyword>
<dbReference type="RefSeq" id="WP_159269163.1">
    <property type="nucleotide sequence ID" value="NZ_CACSIK010000001.1"/>
</dbReference>
<dbReference type="Proteomes" id="UP000435877">
    <property type="component" value="Unassembled WGS sequence"/>
</dbReference>